<dbReference type="SMART" id="SM00317">
    <property type="entry name" value="SET"/>
    <property type="match status" value="1"/>
</dbReference>
<evidence type="ECO:0000313" key="7">
    <source>
        <dbReference type="EMBL" id="KAK3936294.1"/>
    </source>
</evidence>
<dbReference type="PROSITE" id="PS50280">
    <property type="entry name" value="SET"/>
    <property type="match status" value="1"/>
</dbReference>
<proteinExistence type="predicted"/>
<dbReference type="CDD" id="cd20071">
    <property type="entry name" value="SET_SMYD"/>
    <property type="match status" value="1"/>
</dbReference>
<dbReference type="Gene3D" id="1.10.220.160">
    <property type="match status" value="1"/>
</dbReference>
<dbReference type="Gene3D" id="6.10.140.2220">
    <property type="match status" value="1"/>
</dbReference>
<dbReference type="Pfam" id="PF01753">
    <property type="entry name" value="zf-MYND"/>
    <property type="match status" value="1"/>
</dbReference>
<evidence type="ECO:0000259" key="5">
    <source>
        <dbReference type="PROSITE" id="PS50280"/>
    </source>
</evidence>
<dbReference type="SUPFAM" id="SSF144232">
    <property type="entry name" value="HIT/MYND zinc finger-like"/>
    <property type="match status" value="1"/>
</dbReference>
<dbReference type="InterPro" id="IPR001214">
    <property type="entry name" value="SET_dom"/>
</dbReference>
<dbReference type="AlphaFoldDB" id="A0AAN6MZL4"/>
<reference evidence="8" key="1">
    <citation type="journal article" date="2023" name="Mol. Phylogenet. Evol.">
        <title>Genome-scale phylogeny and comparative genomics of the fungal order Sordariales.</title>
        <authorList>
            <person name="Hensen N."/>
            <person name="Bonometti L."/>
            <person name="Westerberg I."/>
            <person name="Brannstrom I.O."/>
            <person name="Guillou S."/>
            <person name="Cros-Aarteil S."/>
            <person name="Calhoun S."/>
            <person name="Haridas S."/>
            <person name="Kuo A."/>
            <person name="Mondo S."/>
            <person name="Pangilinan J."/>
            <person name="Riley R."/>
            <person name="LaButti K."/>
            <person name="Andreopoulos B."/>
            <person name="Lipzen A."/>
            <person name="Chen C."/>
            <person name="Yan M."/>
            <person name="Daum C."/>
            <person name="Ng V."/>
            <person name="Clum A."/>
            <person name="Steindorff A."/>
            <person name="Ohm R.A."/>
            <person name="Martin F."/>
            <person name="Silar P."/>
            <person name="Natvig D.O."/>
            <person name="Lalanne C."/>
            <person name="Gautier V."/>
            <person name="Ament-Velasquez S.L."/>
            <person name="Kruys A."/>
            <person name="Hutchinson M.I."/>
            <person name="Powell A.J."/>
            <person name="Barry K."/>
            <person name="Miller A.N."/>
            <person name="Grigoriev I.V."/>
            <person name="Debuchy R."/>
            <person name="Gladieux P."/>
            <person name="Hiltunen Thoren M."/>
            <person name="Johannesson H."/>
        </authorList>
    </citation>
    <scope>NUCLEOTIDE SEQUENCE [LARGE SCALE GENOMIC DNA]</scope>
    <source>
        <strain evidence="8">CBS 340.73</strain>
    </source>
</reference>
<keyword evidence="2 4" id="KW-0863">Zinc-finger</keyword>
<protein>
    <recommendedName>
        <fullName evidence="9">Suppressor of anucleate metulae protein B</fullName>
    </recommendedName>
</protein>
<feature type="domain" description="MYND-type" evidence="6">
    <location>
        <begin position="57"/>
        <end position="116"/>
    </location>
</feature>
<keyword evidence="1" id="KW-0479">Metal-binding</keyword>
<dbReference type="InterPro" id="IPR046341">
    <property type="entry name" value="SET_dom_sf"/>
</dbReference>
<dbReference type="GO" id="GO:0008270">
    <property type="term" value="F:zinc ion binding"/>
    <property type="evidence" value="ECO:0007669"/>
    <property type="project" value="UniProtKB-KW"/>
</dbReference>
<evidence type="ECO:0000256" key="3">
    <source>
        <dbReference type="ARBA" id="ARBA00022833"/>
    </source>
</evidence>
<dbReference type="EMBL" id="MU853888">
    <property type="protein sequence ID" value="KAK3936294.1"/>
    <property type="molecule type" value="Genomic_DNA"/>
</dbReference>
<accession>A0AAN6MZL4</accession>
<evidence type="ECO:0008006" key="9">
    <source>
        <dbReference type="Google" id="ProtNLM"/>
    </source>
</evidence>
<dbReference type="InterPro" id="IPR002893">
    <property type="entry name" value="Znf_MYND"/>
</dbReference>
<dbReference type="GO" id="GO:0005634">
    <property type="term" value="C:nucleus"/>
    <property type="evidence" value="ECO:0007669"/>
    <property type="project" value="TreeGrafter"/>
</dbReference>
<keyword evidence="8" id="KW-1185">Reference proteome</keyword>
<dbReference type="Proteomes" id="UP001303473">
    <property type="component" value="Unassembled WGS sequence"/>
</dbReference>
<dbReference type="PROSITE" id="PS50865">
    <property type="entry name" value="ZF_MYND_2"/>
    <property type="match status" value="1"/>
</dbReference>
<dbReference type="InterPro" id="IPR050869">
    <property type="entry name" value="H3K4_H4K5_MeTrfase"/>
</dbReference>
<feature type="domain" description="SET" evidence="5">
    <location>
        <begin position="10"/>
        <end position="275"/>
    </location>
</feature>
<evidence type="ECO:0000259" key="6">
    <source>
        <dbReference type="PROSITE" id="PS50865"/>
    </source>
</evidence>
<dbReference type="Pfam" id="PF00856">
    <property type="entry name" value="SET"/>
    <property type="match status" value="1"/>
</dbReference>
<dbReference type="SUPFAM" id="SSF82199">
    <property type="entry name" value="SET domain"/>
    <property type="match status" value="1"/>
</dbReference>
<dbReference type="Gene3D" id="2.170.270.10">
    <property type="entry name" value="SET domain"/>
    <property type="match status" value="1"/>
</dbReference>
<evidence type="ECO:0000256" key="1">
    <source>
        <dbReference type="ARBA" id="ARBA00022723"/>
    </source>
</evidence>
<comment type="caution">
    <text evidence="7">The sequence shown here is derived from an EMBL/GenBank/DDBJ whole genome shotgun (WGS) entry which is preliminary data.</text>
</comment>
<keyword evidence="3" id="KW-0862">Zinc</keyword>
<name>A0AAN6MZL4_9PEZI</name>
<dbReference type="PANTHER" id="PTHR12197">
    <property type="entry name" value="HISTONE-LYSINE N-METHYLTRANSFERASE SMYD"/>
    <property type="match status" value="1"/>
</dbReference>
<evidence type="ECO:0000313" key="8">
    <source>
        <dbReference type="Proteomes" id="UP001303473"/>
    </source>
</evidence>
<dbReference type="PANTHER" id="PTHR12197:SF251">
    <property type="entry name" value="EG:BACR7C10.4 PROTEIN"/>
    <property type="match status" value="1"/>
</dbReference>
<evidence type="ECO:0000256" key="2">
    <source>
        <dbReference type="ARBA" id="ARBA00022771"/>
    </source>
</evidence>
<sequence length="305" mass="33260">MAENIDSTAVHFKVAGTPGVGSGRRLAATKSFAPGETIYAFKPLLAMPHGASMRTTCNYCLVSENPTRPAAFSIHAFSVAVKLYPCTGCHAAVYCSKICQKRHWKEREGGLHKLECPVFNRARARAGMDWLPTAVRATAQVLLTTRFGDAAMISAFGNGPDSLEGHEEEFKKDKEAWKDIKLQAMGAMAYTGFGDFDEWAGEKAAPILCKIKTNGFLVENEATGMAGLLLEPTAAMINHSCEPNACVMFDFCGRYASVAAIQPIKEGEEITISYIDSTLPKEARQKALKKQYHFECTCPKCSGIR</sequence>
<gene>
    <name evidence="7" type="ORF">QBC46DRAFT_395408</name>
</gene>
<organism evidence="7 8">
    <name type="scientific">Diplogelasinospora grovesii</name>
    <dbReference type="NCBI Taxonomy" id="303347"/>
    <lineage>
        <taxon>Eukaryota</taxon>
        <taxon>Fungi</taxon>
        <taxon>Dikarya</taxon>
        <taxon>Ascomycota</taxon>
        <taxon>Pezizomycotina</taxon>
        <taxon>Sordariomycetes</taxon>
        <taxon>Sordariomycetidae</taxon>
        <taxon>Sordariales</taxon>
        <taxon>Diplogelasinosporaceae</taxon>
        <taxon>Diplogelasinospora</taxon>
    </lineage>
</organism>
<evidence type="ECO:0000256" key="4">
    <source>
        <dbReference type="PROSITE-ProRule" id="PRU00134"/>
    </source>
</evidence>